<dbReference type="InterPro" id="IPR011650">
    <property type="entry name" value="Peptidase_M20_dimer"/>
</dbReference>
<dbReference type="FunFam" id="3.30.70.360:FF:000001">
    <property type="entry name" value="N-acetyldiaminopimelate deacetylase"/>
    <property type="match status" value="1"/>
</dbReference>
<evidence type="ECO:0000256" key="1">
    <source>
        <dbReference type="ARBA" id="ARBA00022801"/>
    </source>
</evidence>
<dbReference type="PANTHER" id="PTHR11014:SF63">
    <property type="entry name" value="METALLOPEPTIDASE, PUTATIVE (AFU_ORTHOLOGUE AFUA_6G09600)-RELATED"/>
    <property type="match status" value="1"/>
</dbReference>
<evidence type="ECO:0000313" key="4">
    <source>
        <dbReference type="EMBL" id="RTQ90952.1"/>
    </source>
</evidence>
<protein>
    <submittedName>
        <fullName evidence="4">Amidohydrolase</fullName>
    </submittedName>
</protein>
<feature type="binding site" evidence="2">
    <location>
        <position position="158"/>
    </location>
    <ligand>
        <name>Mn(2+)</name>
        <dbReference type="ChEBI" id="CHEBI:29035"/>
        <label>2</label>
    </ligand>
</feature>
<proteinExistence type="predicted"/>
<dbReference type="GO" id="GO:0050118">
    <property type="term" value="F:N-acetyldiaminopimelate deacetylase activity"/>
    <property type="evidence" value="ECO:0007669"/>
    <property type="project" value="UniProtKB-ARBA"/>
</dbReference>
<dbReference type="SUPFAM" id="SSF55031">
    <property type="entry name" value="Bacterial exopeptidase dimerisation domain"/>
    <property type="match status" value="1"/>
</dbReference>
<comment type="caution">
    <text evidence="4">The sequence shown here is derived from an EMBL/GenBank/DDBJ whole genome shotgun (WGS) entry which is preliminary data.</text>
</comment>
<organism evidence="4 5">
    <name type="scientific">Lysinibacillus telephonicus</name>
    <dbReference type="NCBI Taxonomy" id="1714840"/>
    <lineage>
        <taxon>Bacteria</taxon>
        <taxon>Bacillati</taxon>
        <taxon>Bacillota</taxon>
        <taxon>Bacilli</taxon>
        <taxon>Bacillales</taxon>
        <taxon>Bacillaceae</taxon>
        <taxon>Lysinibacillus</taxon>
    </lineage>
</organism>
<keyword evidence="2" id="KW-0464">Manganese</keyword>
<dbReference type="SUPFAM" id="SSF53187">
    <property type="entry name" value="Zn-dependent exopeptidases"/>
    <property type="match status" value="1"/>
</dbReference>
<dbReference type="OrthoDB" id="9776731at2"/>
<keyword evidence="1 4" id="KW-0378">Hydrolase</keyword>
<keyword evidence="2" id="KW-0479">Metal-binding</keyword>
<dbReference type="InterPro" id="IPR036264">
    <property type="entry name" value="Bact_exopeptidase_dim_dom"/>
</dbReference>
<dbReference type="Proteomes" id="UP000276349">
    <property type="component" value="Unassembled WGS sequence"/>
</dbReference>
<dbReference type="Gene3D" id="3.40.630.10">
    <property type="entry name" value="Zn peptidases"/>
    <property type="match status" value="1"/>
</dbReference>
<feature type="domain" description="Peptidase M20 dimerisation" evidence="3">
    <location>
        <begin position="182"/>
        <end position="261"/>
    </location>
</feature>
<accession>A0A3S0HYV2</accession>
<comment type="cofactor">
    <cofactor evidence="2">
        <name>Mn(2+)</name>
        <dbReference type="ChEBI" id="CHEBI:29035"/>
    </cofactor>
    <text evidence="2">The Mn(2+) ion enhances activity.</text>
</comment>
<dbReference type="GO" id="GO:0019877">
    <property type="term" value="P:diaminopimelate biosynthetic process"/>
    <property type="evidence" value="ECO:0007669"/>
    <property type="project" value="UniProtKB-ARBA"/>
</dbReference>
<reference evidence="4 5" key="1">
    <citation type="submission" date="2018-12" db="EMBL/GenBank/DDBJ databases">
        <authorList>
            <person name="Yu L."/>
        </authorList>
    </citation>
    <scope>NUCLEOTIDE SEQUENCE [LARGE SCALE GENOMIC DNA]</scope>
    <source>
        <strain evidence="4 5">S5H2222</strain>
    </source>
</reference>
<feature type="binding site" evidence="2">
    <location>
        <position position="132"/>
    </location>
    <ligand>
        <name>Mn(2+)</name>
        <dbReference type="ChEBI" id="CHEBI:29035"/>
        <label>2</label>
    </ligand>
</feature>
<dbReference type="PANTHER" id="PTHR11014">
    <property type="entry name" value="PEPTIDASE M20 FAMILY MEMBER"/>
    <property type="match status" value="1"/>
</dbReference>
<dbReference type="Gene3D" id="3.30.70.360">
    <property type="match status" value="1"/>
</dbReference>
<gene>
    <name evidence="4" type="ORF">EKG35_14095</name>
</gene>
<keyword evidence="5" id="KW-1185">Reference proteome</keyword>
<dbReference type="RefSeq" id="WP_126295201.1">
    <property type="nucleotide sequence ID" value="NZ_JAXUAO010000081.1"/>
</dbReference>
<dbReference type="Pfam" id="PF01546">
    <property type="entry name" value="Peptidase_M20"/>
    <property type="match status" value="1"/>
</dbReference>
<dbReference type="Pfam" id="PF07687">
    <property type="entry name" value="M20_dimer"/>
    <property type="match status" value="1"/>
</dbReference>
<dbReference type="CDD" id="cd05666">
    <property type="entry name" value="M20_Acy1-like"/>
    <property type="match status" value="1"/>
</dbReference>
<dbReference type="AlphaFoldDB" id="A0A3S0HYV2"/>
<dbReference type="PIRSF" id="PIRSF005962">
    <property type="entry name" value="Pept_M20D_amidohydro"/>
    <property type="match status" value="1"/>
</dbReference>
<evidence type="ECO:0000259" key="3">
    <source>
        <dbReference type="Pfam" id="PF07687"/>
    </source>
</evidence>
<feature type="binding site" evidence="2">
    <location>
        <position position="99"/>
    </location>
    <ligand>
        <name>Mn(2+)</name>
        <dbReference type="ChEBI" id="CHEBI:29035"/>
        <label>2</label>
    </ligand>
</feature>
<dbReference type="InterPro" id="IPR002933">
    <property type="entry name" value="Peptidase_M20"/>
</dbReference>
<evidence type="ECO:0000313" key="5">
    <source>
        <dbReference type="Proteomes" id="UP000276349"/>
    </source>
</evidence>
<sequence length="385" mass="42588">MGNPDFKKQLLEWRHYLHKYPETAFEEKKTSAYIALELKKMGLQVHENIGGTGIVASLTVGDGKGVIGLRADMDALNLNEIKELSYRSQHPGKMHACGHDGHMTTLLGAAKLLSTRKNFNGTVRFIFQPAEEIGKGAQAMLDDKLFERFPVDEIYGLHNMPGLPVGTVHTRSGPIMASEDNFVIRIKGKGAHSSSPNMGVDPLVIAAEIILALQTIVARNLDPIHTAVVSCTEIHSDGIRNAIPSNVEIKGDTRSFIPEVQKLLEERMRKLSEGICTMYGAECEFEYTHEFSPTINWEKCSKIAIEAANNIVGKENTNSDCPPLMASEDFGKFTEKIPGCFVFLGSKGENEEIIPLHNALYDYNDNVLETGAEFFAEIVKIRLPE</sequence>
<feature type="binding site" evidence="2">
    <location>
        <position position="97"/>
    </location>
    <ligand>
        <name>Mn(2+)</name>
        <dbReference type="ChEBI" id="CHEBI:29035"/>
        <label>2</label>
    </ligand>
</feature>
<dbReference type="GO" id="GO:0046872">
    <property type="term" value="F:metal ion binding"/>
    <property type="evidence" value="ECO:0007669"/>
    <property type="project" value="UniProtKB-KW"/>
</dbReference>
<feature type="binding site" evidence="2">
    <location>
        <position position="357"/>
    </location>
    <ligand>
        <name>Mn(2+)</name>
        <dbReference type="ChEBI" id="CHEBI:29035"/>
        <label>2</label>
    </ligand>
</feature>
<dbReference type="EMBL" id="RXNR01000044">
    <property type="protein sequence ID" value="RTQ90952.1"/>
    <property type="molecule type" value="Genomic_DNA"/>
</dbReference>
<dbReference type="NCBIfam" id="TIGR01891">
    <property type="entry name" value="amidohydrolases"/>
    <property type="match status" value="1"/>
</dbReference>
<evidence type="ECO:0000256" key="2">
    <source>
        <dbReference type="PIRSR" id="PIRSR005962-1"/>
    </source>
</evidence>
<name>A0A3S0HYV2_9BACI</name>
<dbReference type="InterPro" id="IPR017439">
    <property type="entry name" value="Amidohydrolase"/>
</dbReference>